<dbReference type="PANTHER" id="PTHR11707:SF28">
    <property type="entry name" value="60 KDA LYSOPHOSPHOLIPASE"/>
    <property type="match status" value="1"/>
</dbReference>
<protein>
    <submittedName>
        <fullName evidence="5">Asparaginase</fullName>
    </submittedName>
</protein>
<dbReference type="InterPro" id="IPR027473">
    <property type="entry name" value="L-asparaginase_C"/>
</dbReference>
<dbReference type="GO" id="GO:0004067">
    <property type="term" value="F:asparaginase activity"/>
    <property type="evidence" value="ECO:0007669"/>
    <property type="project" value="UniProtKB-UniRule"/>
</dbReference>
<dbReference type="EMBL" id="VOKX01000107">
    <property type="protein sequence ID" value="KAB7835585.1"/>
    <property type="molecule type" value="Genomic_DNA"/>
</dbReference>
<dbReference type="InterPro" id="IPR004550">
    <property type="entry name" value="AsnASE_II"/>
</dbReference>
<dbReference type="SMART" id="SM00870">
    <property type="entry name" value="Asparaginase"/>
    <property type="match status" value="1"/>
</dbReference>
<comment type="similarity">
    <text evidence="1">Belongs to the asparaginase 1 family.</text>
</comment>
<dbReference type="Proteomes" id="UP000327000">
    <property type="component" value="Unassembled WGS sequence"/>
</dbReference>
<evidence type="ECO:0000313" key="5">
    <source>
        <dbReference type="EMBL" id="KAB7835585.1"/>
    </source>
</evidence>
<evidence type="ECO:0000313" key="6">
    <source>
        <dbReference type="Proteomes" id="UP000327000"/>
    </source>
</evidence>
<dbReference type="InterPro" id="IPR037152">
    <property type="entry name" value="L-asparaginase_N_sf"/>
</dbReference>
<dbReference type="Pfam" id="PF00710">
    <property type="entry name" value="Asparaginase"/>
    <property type="match status" value="1"/>
</dbReference>
<dbReference type="PIRSF" id="PIRSF001220">
    <property type="entry name" value="L-ASNase_gatD"/>
    <property type="match status" value="1"/>
</dbReference>
<evidence type="ECO:0000259" key="4">
    <source>
        <dbReference type="Pfam" id="PF17763"/>
    </source>
</evidence>
<dbReference type="Gene3D" id="3.40.50.1170">
    <property type="entry name" value="L-asparaginase, N-terminal domain"/>
    <property type="match status" value="1"/>
</dbReference>
<dbReference type="PRINTS" id="PR00139">
    <property type="entry name" value="ASNGLNASE"/>
</dbReference>
<keyword evidence="6" id="KW-1185">Reference proteome</keyword>
<accession>A0A5N5W2U0</accession>
<organism evidence="5 6">
    <name type="scientific">Streptomyces mobaraensis</name>
    <name type="common">Streptoverticillium mobaraense</name>
    <dbReference type="NCBI Taxonomy" id="35621"/>
    <lineage>
        <taxon>Bacteria</taxon>
        <taxon>Bacillati</taxon>
        <taxon>Actinomycetota</taxon>
        <taxon>Actinomycetes</taxon>
        <taxon>Kitasatosporales</taxon>
        <taxon>Streptomycetaceae</taxon>
        <taxon>Streptomyces</taxon>
    </lineage>
</organism>
<dbReference type="Pfam" id="PF17763">
    <property type="entry name" value="Asparaginase_C"/>
    <property type="match status" value="1"/>
</dbReference>
<evidence type="ECO:0000256" key="2">
    <source>
        <dbReference type="ARBA" id="ARBA00022801"/>
    </source>
</evidence>
<evidence type="ECO:0000259" key="3">
    <source>
        <dbReference type="Pfam" id="PF00710"/>
    </source>
</evidence>
<dbReference type="InterPro" id="IPR006034">
    <property type="entry name" value="Asparaginase/glutaminase-like"/>
</dbReference>
<gene>
    <name evidence="5" type="ORF">FRZ00_26725</name>
</gene>
<feature type="domain" description="Asparaginase/glutaminase C-terminal" evidence="4">
    <location>
        <begin position="195"/>
        <end position="308"/>
    </location>
</feature>
<dbReference type="PANTHER" id="PTHR11707">
    <property type="entry name" value="L-ASPARAGINASE"/>
    <property type="match status" value="1"/>
</dbReference>
<dbReference type="PIRSF" id="PIRSF500176">
    <property type="entry name" value="L_ASNase"/>
    <property type="match status" value="1"/>
</dbReference>
<keyword evidence="2" id="KW-0378">Hydrolase</keyword>
<comment type="caution">
    <text evidence="5">The sequence shown here is derived from an EMBL/GenBank/DDBJ whole genome shotgun (WGS) entry which is preliminary data.</text>
</comment>
<dbReference type="OrthoDB" id="9788068at2"/>
<reference evidence="5 6" key="1">
    <citation type="journal article" date="2019" name="Microb. Cell Fact.">
        <title>Exploring novel herbicidin analogues by transcriptional regulator overexpression and MS/MS molecular networking.</title>
        <authorList>
            <person name="Shi Y."/>
            <person name="Gu R."/>
            <person name="Li Y."/>
            <person name="Wang X."/>
            <person name="Ren W."/>
            <person name="Li X."/>
            <person name="Wang L."/>
            <person name="Xie Y."/>
            <person name="Hong B."/>
        </authorList>
    </citation>
    <scope>NUCLEOTIDE SEQUENCE [LARGE SCALE GENOMIC DNA]</scope>
    <source>
        <strain evidence="5 6">US-43</strain>
    </source>
</reference>
<dbReference type="GO" id="GO:0006528">
    <property type="term" value="P:asparagine metabolic process"/>
    <property type="evidence" value="ECO:0007669"/>
    <property type="project" value="InterPro"/>
</dbReference>
<dbReference type="SUPFAM" id="SSF53774">
    <property type="entry name" value="Glutaminase/Asparaginase"/>
    <property type="match status" value="1"/>
</dbReference>
<dbReference type="CDD" id="cd08964">
    <property type="entry name" value="L-asparaginase_II"/>
    <property type="match status" value="1"/>
</dbReference>
<sequence length="312" mass="32656">MTASPSSHTGVSPKLTAKDLISAVPALGRVAEIETLDFRQCPGASLTVDDIAELAARLRQEALDGVEGFVITQGTDTLEETAYLLDLLYREEAPVVLTGAMRNPSMAGADGPANLFAATCTATSPQARGRGVLAVFADEIHAARHVRKVHSTSTGAFASPSAGPVGGVVEDTAHFHFAFDRIPGIVQPLHRQAEVELVEATLGSSGVLLDGLEQRVDGLVVAAFGAGHVPAQWVTRLEVIASRVPVVLATRTGAGRTLTGTYAFAGSEKDLLSRGLIRSGCLDARKARLLLLAHLRSGSGRATIESAFIPYC</sequence>
<feature type="domain" description="L-asparaginase N-terminal" evidence="3">
    <location>
        <begin position="6"/>
        <end position="176"/>
    </location>
</feature>
<dbReference type="InterPro" id="IPR040919">
    <property type="entry name" value="Asparaginase_C"/>
</dbReference>
<dbReference type="Gene3D" id="3.40.50.40">
    <property type="match status" value="1"/>
</dbReference>
<dbReference type="PROSITE" id="PS51732">
    <property type="entry name" value="ASN_GLN_ASE_3"/>
    <property type="match status" value="1"/>
</dbReference>
<evidence type="ECO:0000256" key="1">
    <source>
        <dbReference type="ARBA" id="ARBA00010518"/>
    </source>
</evidence>
<dbReference type="InterPro" id="IPR036152">
    <property type="entry name" value="Asp/glu_Ase-like_sf"/>
</dbReference>
<proteinExistence type="inferred from homology"/>
<dbReference type="InterPro" id="IPR027474">
    <property type="entry name" value="L-asparaginase_N"/>
</dbReference>
<dbReference type="AlphaFoldDB" id="A0A5N5W2U0"/>
<name>A0A5N5W2U0_STRMB</name>